<name>A0A2R8FDJ8_9VIRU</name>
<accession>A0A2R8FDJ8</accession>
<dbReference type="Proteomes" id="UP000273054">
    <property type="component" value="Segment"/>
</dbReference>
<reference evidence="1" key="1">
    <citation type="submission" date="2018-03" db="EMBL/GenBank/DDBJ databases">
        <authorList>
            <consortium name="Urmite Genomes"/>
        </authorList>
    </citation>
    <scope>NUCLEOTIDE SEQUENCE [LARGE SCALE GENOMIC DNA]</scope>
    <source>
        <strain evidence="1">IHUMI-27.7</strain>
    </source>
</reference>
<keyword evidence="2" id="KW-1185">Reference proteome</keyword>
<evidence type="ECO:0000313" key="2">
    <source>
        <dbReference type="Proteomes" id="UP000273054"/>
    </source>
</evidence>
<dbReference type="EMBL" id="LT994651">
    <property type="protein sequence ID" value="SPN78911.1"/>
    <property type="molecule type" value="Genomic_DNA"/>
</dbReference>
<proteinExistence type="predicted"/>
<evidence type="ECO:0000313" key="1">
    <source>
        <dbReference type="EMBL" id="SPN78911.1"/>
    </source>
</evidence>
<protein>
    <submittedName>
        <fullName evidence="1">Ankyrin repeat-containing protein</fullName>
    </submittedName>
</protein>
<organism evidence="1">
    <name type="scientific">Brazilian cedratvirus IHUMI</name>
    <dbReference type="NCBI Taxonomy" id="2126980"/>
    <lineage>
        <taxon>Viruses</taxon>
        <taxon>Pithoviruses</taxon>
        <taxon>Orthocedratvirinae</taxon>
        <taxon>Alphacedratvirus</taxon>
        <taxon>Alphacedratvirus brasiliense</taxon>
    </lineage>
</organism>
<sequence>MLNLEVVSCIFSFTGTFVARKVCREFRYGLRAIHGEDYMKLCFAQGNLEQIRRFNPPLLQRFAGQALLNFQSKVLDYLVERGYEWREADLLYLCSVSGLTEQRLEFIQRIGLKPGCLPLCRSLLNHHLEIYLFYKDGQDKKLDLDLLSQMGHLELVKEIYLSCIEEEKDRFSSFIEAGAARGQKGKEILSWLYSVRGRLGHAHREYALLGNHEMFIWCVERGAELDQDCLISALCGENNLETVRYILERNPRLIVEEHMSILVETDSVQVLDYLHSKGYRVPADALSSISVKVLRWMESREYKLDKSMFVDPFFMEIEPVQTLQWLLKRELISLQPSLYDDAFITDSREYFLYLVEKKVPLLQVNLFFLSAVTNEETFREALSMTDDMTQIEEGFSALVDREHTLFLDMLLSDKLSEWKSMVYKMACERKSLDLAYWMRRKGYAGV</sequence>
<gene>
    <name evidence="1" type="ORF">BRZCDTV_61</name>
</gene>